<dbReference type="PROSITE" id="PS50893">
    <property type="entry name" value="ABC_TRANSPORTER_2"/>
    <property type="match status" value="2"/>
</dbReference>
<evidence type="ECO:0000256" key="10">
    <source>
        <dbReference type="SAM" id="MobiDB-lite"/>
    </source>
</evidence>
<feature type="region of interest" description="Disordered" evidence="10">
    <location>
        <begin position="1603"/>
        <end position="1661"/>
    </location>
</feature>
<organism evidence="14 15">
    <name type="scientific">Agrocybe pediades</name>
    <dbReference type="NCBI Taxonomy" id="84607"/>
    <lineage>
        <taxon>Eukaryota</taxon>
        <taxon>Fungi</taxon>
        <taxon>Dikarya</taxon>
        <taxon>Basidiomycota</taxon>
        <taxon>Agaricomycotina</taxon>
        <taxon>Agaricomycetes</taxon>
        <taxon>Agaricomycetidae</taxon>
        <taxon>Agaricales</taxon>
        <taxon>Agaricineae</taxon>
        <taxon>Strophariaceae</taxon>
        <taxon>Agrocybe</taxon>
    </lineage>
</organism>
<dbReference type="SUPFAM" id="SSF90123">
    <property type="entry name" value="ABC transporter transmembrane region"/>
    <property type="match status" value="2"/>
</dbReference>
<dbReference type="FunFam" id="1.20.1560.10:FF:000013">
    <property type="entry name" value="ABC transporter C family member 2"/>
    <property type="match status" value="1"/>
</dbReference>
<feature type="transmembrane region" description="Helical" evidence="11">
    <location>
        <begin position="129"/>
        <end position="150"/>
    </location>
</feature>
<proteinExistence type="predicted"/>
<dbReference type="CDD" id="cd03244">
    <property type="entry name" value="ABCC_MRP_domain2"/>
    <property type="match status" value="1"/>
</dbReference>
<keyword evidence="9" id="KW-0325">Glycoprotein</keyword>
<comment type="subcellular location">
    <subcellularLocation>
        <location evidence="1">Membrane</location>
        <topology evidence="1">Multi-pass membrane protein</topology>
    </subcellularLocation>
</comment>
<feature type="transmembrane region" description="Helical" evidence="11">
    <location>
        <begin position="404"/>
        <end position="428"/>
    </location>
</feature>
<dbReference type="InterPro" id="IPR017871">
    <property type="entry name" value="ABC_transporter-like_CS"/>
</dbReference>
<dbReference type="PROSITE" id="PS50929">
    <property type="entry name" value="ABC_TM1F"/>
    <property type="match status" value="2"/>
</dbReference>
<feature type="transmembrane region" description="Helical" evidence="11">
    <location>
        <begin position="230"/>
        <end position="249"/>
    </location>
</feature>
<evidence type="ECO:0000256" key="5">
    <source>
        <dbReference type="ARBA" id="ARBA00022741"/>
    </source>
</evidence>
<dbReference type="FunFam" id="3.40.50.300:FF:001354">
    <property type="entry name" value="ATP-binding cassette (ABC) transporter, putative"/>
    <property type="match status" value="1"/>
</dbReference>
<feature type="region of interest" description="Disordered" evidence="10">
    <location>
        <begin position="1946"/>
        <end position="1997"/>
    </location>
</feature>
<feature type="transmembrane region" description="Helical" evidence="11">
    <location>
        <begin position="531"/>
        <end position="553"/>
    </location>
</feature>
<evidence type="ECO:0008006" key="16">
    <source>
        <dbReference type="Google" id="ProtNLM"/>
    </source>
</evidence>
<dbReference type="SMART" id="SM00382">
    <property type="entry name" value="AAA"/>
    <property type="match status" value="2"/>
</dbReference>
<feature type="compositionally biased region" description="Low complexity" evidence="10">
    <location>
        <begin position="1002"/>
        <end position="1015"/>
    </location>
</feature>
<feature type="compositionally biased region" description="Low complexity" evidence="10">
    <location>
        <begin position="1988"/>
        <end position="1997"/>
    </location>
</feature>
<evidence type="ECO:0000256" key="2">
    <source>
        <dbReference type="ARBA" id="ARBA00022448"/>
    </source>
</evidence>
<evidence type="ECO:0000256" key="11">
    <source>
        <dbReference type="SAM" id="Phobius"/>
    </source>
</evidence>
<dbReference type="CDD" id="cd18596">
    <property type="entry name" value="ABC_6TM_VMR1_D1_like"/>
    <property type="match status" value="1"/>
</dbReference>
<feature type="region of interest" description="Disordered" evidence="10">
    <location>
        <begin position="992"/>
        <end position="1016"/>
    </location>
</feature>
<evidence type="ECO:0000259" key="12">
    <source>
        <dbReference type="PROSITE" id="PS50893"/>
    </source>
</evidence>
<feature type="transmembrane region" description="Helical" evidence="11">
    <location>
        <begin position="156"/>
        <end position="178"/>
    </location>
</feature>
<dbReference type="GO" id="GO:0140359">
    <property type="term" value="F:ABC-type transporter activity"/>
    <property type="evidence" value="ECO:0007669"/>
    <property type="project" value="InterPro"/>
</dbReference>
<feature type="compositionally biased region" description="Low complexity" evidence="10">
    <location>
        <begin position="1832"/>
        <end position="1861"/>
    </location>
</feature>
<feature type="transmembrane region" description="Helical" evidence="11">
    <location>
        <begin position="1280"/>
        <end position="1300"/>
    </location>
</feature>
<evidence type="ECO:0000313" key="15">
    <source>
        <dbReference type="Proteomes" id="UP000521872"/>
    </source>
</evidence>
<accession>A0A8H4QWT3</accession>
<keyword evidence="8 11" id="KW-0472">Membrane</keyword>
<dbReference type="SUPFAM" id="SSF52540">
    <property type="entry name" value="P-loop containing nucleoside triphosphate hydrolases"/>
    <property type="match status" value="2"/>
</dbReference>
<dbReference type="EMBL" id="JAACJL010000017">
    <property type="protein sequence ID" value="KAF4618965.1"/>
    <property type="molecule type" value="Genomic_DNA"/>
</dbReference>
<dbReference type="Gene3D" id="1.20.1560.10">
    <property type="entry name" value="ABC transporter type 1, transmembrane domain"/>
    <property type="match status" value="2"/>
</dbReference>
<feature type="transmembrane region" description="Helical" evidence="11">
    <location>
        <begin position="1091"/>
        <end position="1114"/>
    </location>
</feature>
<feature type="domain" description="ABC transporter" evidence="12">
    <location>
        <begin position="1370"/>
        <end position="1615"/>
    </location>
</feature>
<dbReference type="Pfam" id="PF00664">
    <property type="entry name" value="ABC_membrane"/>
    <property type="match status" value="2"/>
</dbReference>
<dbReference type="Pfam" id="PF00005">
    <property type="entry name" value="ABC_tran"/>
    <property type="match status" value="2"/>
</dbReference>
<sequence>MHCRHANSHGITATMRGDSLDSLRYRLIQVLIGPIRDANPESSKIVLPGMPPFQLEISILLVAGAAASLVVFLLNRTKEGKVQLPTHVEVLEEPVFHDAFDVTKPEDVTEGYPIDPENFWHKMRWRKSFLSVLLALSLSISSVSLGWSIVDADTSSIVLYALHVAFDLYLFVVSVRSVYQDTMDSHSESIIHLSILLTAVFALLTFTEILPAEPFTTTTEDSRVLTILRLVKLSLYGVAWIGCVTTPLGPRLHYPPSDIYSEKTVQAITNMDEENVCGITSGSPWDYMLFSYTTKVVWLGNIATSLDIGDLPIVPVDIRSTFNYARMRQAIREIKLRIFSWTPQPGSGYLLAYRLLRLNARVFLAELLLAAVSAILFYGPPFFLQKLVKYLEVDANREQTGWGWVYALGIFFANVASFLVSGQLWSLATTTIQVQLKIQLNSTLYAKTLVRKDVASSASTQPSTPAVAEESSGGQVTKSDAEDDKKDEDDFSSKAQIMTLMTTDVDRVSEFSWHVFSLVDAPIEIVIGTLFLYKLLGVSCFFGLAVTCLFLPMNHYAGKVVVGCQENLMKTRDERVALMNEILGGMRMLKFMAWERSFEKRVIAIRDKELKYQKLNYTIETLWNAIWNGSPILVTLVSFWHFAIVRQQPLTPSIAFTSILVFSEMKFALSALPETFINMLQGFVSLRRIEKYLNSAEVKPVPPLSQQSKTVAFQSCTATWPTDRVVGSSIPSAASTPRHKFLLVDLSLKFPPGELSLICGKLGSGKSLLLLALLGEADILTGQVLCPQSPPDSLASFSGKAIKPEEWVVEGVCAYVPQATWLRNASIKDNILFNLPYDDERYKKTLEVCALLSDLEILEDGDESEIGERGVNLSGGQKARVSLARAVYSRASILLLDDVLSAVDAHTAHHLYQQCLRGDLMKGRTVILVSHHVQLCAPEASYIVALDNGRVQFEGSRDAFFSSGILSSLVQSGEAGDKGDSEEKEMLEKAEEKVLTEEPEPVSETSSTVASTPASVKEKKPARKLVEEEKRAVGRIGRDIWLTYIWACGNGWYWLLFIFVLLVASASPVLENGWLRYWSNSALNGGGQSPAFYILLYAVITGVGLVISTVRWFILYHGSIHASDILYKKLLEAILFADIRFHDTVSRGRVLNRFGKDFEGIDSSLSDNFGRSIMYALSALTTIATVSFVGGLPFIAAILMLSLIYWNVAKIYGQTSRDMRRLDSVTRSPLYSIYGETISGVTIIRAFGASSKFLRDMLRCVDTNANPYYWMWGVNRWLSVRFNLLSACVVGATAIVCLLTPSIGASTAGFALAFASTITHDLLFMVRRFVGLEQSMVALERVKEYTDLKREPPEYIEPRPPASWPSQGAIKCEDLVIRYAPELPNVLHHLNFEIKPGEKVGILGRTGSGKSTLALSFFRFVEATEGRILIDGIDTSKVGLTDLRSRLTIIPQDPTILSGTLRSTLDVFDEYEDAEIYEALRRVHLIPSEDTPAEAANTVNANVFRDLDSKVSEGGENFSTGEKQLLCMARAILKRSKILVMDEATASVDYATDELIGKTIRHEFAESTILTIAHRLRTVIDYDRVMLLEQGRIIEFDRGVRDSTSSYSPVAYPTRPTRSSSSRSRGRRRTRPLKEALLQARNSSVDDTNSTTFTAGSSSTFSKPPFGQPPCFQCIIKDNNPAVHYYGVWNLNGTQISTTHSTTDSNASITLRFNGEHSISPTKTVPYDIAMEGTKIVVFGVVPESSDNRPPPTAVYSIDESVPFTTTLPLANAAIPNQPLFASPGQLSTTKEHLLTINVTKARTPYAISQFFVFPNPNSFEDMMMMISPQNSSETFTSTPASSATSKAASTSRHSVSSESSDNNERTIKVLAALLALSTCLLIAACALFFIKHRRSKQKEAANRKILMPMVSCPEAEKARPDTVYTSFTTTESIVRNDDNFWSPAFRSPRSHTLSDGRTRSDSRSRSASDGRRSALDALPPPLPPKPIILQQPKKPS</sequence>
<evidence type="ECO:0000256" key="8">
    <source>
        <dbReference type="ARBA" id="ARBA00023136"/>
    </source>
</evidence>
<evidence type="ECO:0000256" key="9">
    <source>
        <dbReference type="ARBA" id="ARBA00023180"/>
    </source>
</evidence>
<dbReference type="Proteomes" id="UP000521872">
    <property type="component" value="Unassembled WGS sequence"/>
</dbReference>
<dbReference type="Gene3D" id="3.40.50.300">
    <property type="entry name" value="P-loop containing nucleotide triphosphate hydrolases"/>
    <property type="match status" value="2"/>
</dbReference>
<comment type="caution">
    <text evidence="14">The sequence shown here is derived from an EMBL/GenBank/DDBJ whole genome shotgun (WGS) entry which is preliminary data.</text>
</comment>
<feature type="compositionally biased region" description="Basic and acidic residues" evidence="10">
    <location>
        <begin position="1953"/>
        <end position="1975"/>
    </location>
</feature>
<dbReference type="PANTHER" id="PTHR24223:SF353">
    <property type="entry name" value="ABC TRANSPORTER ATP-BINDING PROTEIN_PERMEASE VMR1-RELATED"/>
    <property type="match status" value="1"/>
</dbReference>
<name>A0A8H4QWT3_9AGAR</name>
<protein>
    <recommendedName>
        <fullName evidence="16">Multidrug resistance-associated ABC transporter</fullName>
    </recommendedName>
</protein>
<feature type="transmembrane region" description="Helical" evidence="11">
    <location>
        <begin position="190"/>
        <end position="210"/>
    </location>
</feature>
<dbReference type="GO" id="GO:0005524">
    <property type="term" value="F:ATP binding"/>
    <property type="evidence" value="ECO:0007669"/>
    <property type="project" value="UniProtKB-KW"/>
</dbReference>
<dbReference type="PROSITE" id="PS00211">
    <property type="entry name" value="ABC_TRANSPORTER_1"/>
    <property type="match status" value="1"/>
</dbReference>
<dbReference type="InterPro" id="IPR050173">
    <property type="entry name" value="ABC_transporter_C-like"/>
</dbReference>
<dbReference type="InterPro" id="IPR036640">
    <property type="entry name" value="ABC1_TM_sf"/>
</dbReference>
<dbReference type="GO" id="GO:0000329">
    <property type="term" value="C:fungal-type vacuole membrane"/>
    <property type="evidence" value="ECO:0007669"/>
    <property type="project" value="TreeGrafter"/>
</dbReference>
<feature type="domain" description="ABC transmembrane type-1" evidence="13">
    <location>
        <begin position="1055"/>
        <end position="1334"/>
    </location>
</feature>
<feature type="compositionally biased region" description="Low complexity" evidence="10">
    <location>
        <begin position="1648"/>
        <end position="1661"/>
    </location>
</feature>
<feature type="domain" description="ABC transporter" evidence="12">
    <location>
        <begin position="725"/>
        <end position="973"/>
    </location>
</feature>
<feature type="transmembrane region" description="Helical" evidence="11">
    <location>
        <begin position="1870"/>
        <end position="1891"/>
    </location>
</feature>
<feature type="transmembrane region" description="Helical" evidence="11">
    <location>
        <begin position="1229"/>
        <end position="1248"/>
    </location>
</feature>
<dbReference type="FunFam" id="3.40.50.300:FF:000825">
    <property type="entry name" value="ABC bile acid transporter"/>
    <property type="match status" value="1"/>
</dbReference>
<feature type="domain" description="ABC transmembrane type-1" evidence="13">
    <location>
        <begin position="367"/>
        <end position="681"/>
    </location>
</feature>
<keyword evidence="3 11" id="KW-0812">Transmembrane</keyword>
<dbReference type="InterPro" id="IPR003439">
    <property type="entry name" value="ABC_transporter-like_ATP-bd"/>
</dbReference>
<feature type="transmembrane region" description="Helical" evidence="11">
    <location>
        <begin position="363"/>
        <end position="384"/>
    </location>
</feature>
<evidence type="ECO:0000256" key="7">
    <source>
        <dbReference type="ARBA" id="ARBA00022989"/>
    </source>
</evidence>
<feature type="transmembrane region" description="Helical" evidence="11">
    <location>
        <begin position="1175"/>
        <end position="1208"/>
    </location>
</feature>
<evidence type="ECO:0000256" key="4">
    <source>
        <dbReference type="ARBA" id="ARBA00022737"/>
    </source>
</evidence>
<evidence type="ECO:0000313" key="14">
    <source>
        <dbReference type="EMBL" id="KAF4618965.1"/>
    </source>
</evidence>
<keyword evidence="15" id="KW-1185">Reference proteome</keyword>
<keyword evidence="2" id="KW-0813">Transport</keyword>
<feature type="transmembrane region" description="Helical" evidence="11">
    <location>
        <begin position="57"/>
        <end position="74"/>
    </location>
</feature>
<dbReference type="InterPro" id="IPR003593">
    <property type="entry name" value="AAA+_ATPase"/>
</dbReference>
<dbReference type="CDD" id="cd03250">
    <property type="entry name" value="ABCC_MRP_domain1"/>
    <property type="match status" value="1"/>
</dbReference>
<evidence type="ECO:0000256" key="3">
    <source>
        <dbReference type="ARBA" id="ARBA00022692"/>
    </source>
</evidence>
<feature type="compositionally biased region" description="Low complexity" evidence="10">
    <location>
        <begin position="456"/>
        <end position="468"/>
    </location>
</feature>
<keyword evidence="6" id="KW-0067">ATP-binding</keyword>
<gene>
    <name evidence="14" type="ORF">D9613_009909</name>
</gene>
<reference evidence="14 15" key="1">
    <citation type="submission" date="2019-12" db="EMBL/GenBank/DDBJ databases">
        <authorList>
            <person name="Floudas D."/>
            <person name="Bentzer J."/>
            <person name="Ahren D."/>
            <person name="Johansson T."/>
            <person name="Persson P."/>
            <person name="Tunlid A."/>
        </authorList>
    </citation>
    <scope>NUCLEOTIDE SEQUENCE [LARGE SCALE GENOMIC DNA]</scope>
    <source>
        <strain evidence="14 15">CBS 102.39</strain>
    </source>
</reference>
<keyword evidence="7 11" id="KW-1133">Transmembrane helix</keyword>
<evidence type="ECO:0000256" key="6">
    <source>
        <dbReference type="ARBA" id="ARBA00022840"/>
    </source>
</evidence>
<evidence type="ECO:0000259" key="13">
    <source>
        <dbReference type="PROSITE" id="PS50929"/>
    </source>
</evidence>
<dbReference type="CDD" id="cd18604">
    <property type="entry name" value="ABC_6TM_VMR1_D2_like"/>
    <property type="match status" value="1"/>
</dbReference>
<feature type="compositionally biased region" description="Low complexity" evidence="10">
    <location>
        <begin position="1613"/>
        <end position="1623"/>
    </location>
</feature>
<feature type="region of interest" description="Disordered" evidence="10">
    <location>
        <begin position="1831"/>
        <end position="1862"/>
    </location>
</feature>
<keyword evidence="4" id="KW-0677">Repeat</keyword>
<dbReference type="InterPro" id="IPR011527">
    <property type="entry name" value="ABC1_TM_dom"/>
</dbReference>
<evidence type="ECO:0000256" key="1">
    <source>
        <dbReference type="ARBA" id="ARBA00004141"/>
    </source>
</evidence>
<dbReference type="PANTHER" id="PTHR24223">
    <property type="entry name" value="ATP-BINDING CASSETTE SUB-FAMILY C"/>
    <property type="match status" value="1"/>
</dbReference>
<feature type="region of interest" description="Disordered" evidence="10">
    <location>
        <begin position="456"/>
        <end position="489"/>
    </location>
</feature>
<keyword evidence="5" id="KW-0547">Nucleotide-binding</keyword>
<dbReference type="InterPro" id="IPR027417">
    <property type="entry name" value="P-loop_NTPase"/>
</dbReference>
<dbReference type="GO" id="GO:0016887">
    <property type="term" value="F:ATP hydrolysis activity"/>
    <property type="evidence" value="ECO:0007669"/>
    <property type="project" value="InterPro"/>
</dbReference>